<reference evidence="1 2" key="1">
    <citation type="submission" date="2016-12" db="EMBL/GenBank/DDBJ databases">
        <title>The genome of dimorphic prosthecate Glycocaulis alkaliphilus 6b-8t, isolated from crude oil dictates its adaptability in petroleum environments.</title>
        <authorList>
            <person name="Wu X.-L."/>
            <person name="Geng S."/>
        </authorList>
    </citation>
    <scope>NUCLEOTIDE SEQUENCE [LARGE SCALE GENOMIC DNA]</scope>
    <source>
        <strain evidence="1 2">6B-8</strain>
    </source>
</reference>
<dbReference type="AlphaFoldDB" id="A0A3T0EC35"/>
<keyword evidence="2" id="KW-1185">Reference proteome</keyword>
<dbReference type="PANTHER" id="PTHR43861">
    <property type="entry name" value="TRANS-ACONITATE 2-METHYLTRANSFERASE-RELATED"/>
    <property type="match status" value="1"/>
</dbReference>
<gene>
    <name evidence="1" type="ORF">X907_2343</name>
</gene>
<dbReference type="Gene3D" id="3.40.50.150">
    <property type="entry name" value="Vaccinia Virus protein VP39"/>
    <property type="match status" value="1"/>
</dbReference>
<protein>
    <submittedName>
        <fullName evidence="1">Type 11 methyltransferase</fullName>
    </submittedName>
</protein>
<evidence type="ECO:0000313" key="2">
    <source>
        <dbReference type="Proteomes" id="UP000286954"/>
    </source>
</evidence>
<keyword evidence="1" id="KW-0489">Methyltransferase</keyword>
<keyword evidence="1" id="KW-0808">Transferase</keyword>
<dbReference type="SUPFAM" id="SSF53335">
    <property type="entry name" value="S-adenosyl-L-methionine-dependent methyltransferases"/>
    <property type="match status" value="1"/>
</dbReference>
<name>A0A3T0EC35_9PROT</name>
<evidence type="ECO:0000313" key="1">
    <source>
        <dbReference type="EMBL" id="AZU04858.1"/>
    </source>
</evidence>
<organism evidence="1 2">
    <name type="scientific">Glycocaulis alkaliphilus</name>
    <dbReference type="NCBI Taxonomy" id="1434191"/>
    <lineage>
        <taxon>Bacteria</taxon>
        <taxon>Pseudomonadati</taxon>
        <taxon>Pseudomonadota</taxon>
        <taxon>Alphaproteobacteria</taxon>
        <taxon>Maricaulales</taxon>
        <taxon>Maricaulaceae</taxon>
        <taxon>Glycocaulis</taxon>
    </lineage>
</organism>
<accession>A0A3T0EC35</accession>
<dbReference type="InterPro" id="IPR029063">
    <property type="entry name" value="SAM-dependent_MTases_sf"/>
</dbReference>
<dbReference type="GO" id="GO:0032259">
    <property type="term" value="P:methylation"/>
    <property type="evidence" value="ECO:0007669"/>
    <property type="project" value="UniProtKB-KW"/>
</dbReference>
<sequence length="261" mass="29524">MPDAAFPGYAFVRLMKGFPMRIWLKRLQSRLQDPRQFSVPKMKRECPICGYEGVFLALGTPPRWDGRCPNCSSRERHRLIHLFLEREQIDLTRLGTILHFAPEKHVKRMLSSHAGYKAADIVPGKADLTMDIADITLPESSVDMVVANHVLEHVPDDRKAMAGIGRCLAPGGMAIITVPQNWAREETFEAAPNISEAERFAHYDDTGHVRYYGRDFAQRFADASGLDVEIWRLPPEEEPRWGLFRGDVLYIGRKPQAAAAA</sequence>
<dbReference type="GO" id="GO:0008168">
    <property type="term" value="F:methyltransferase activity"/>
    <property type="evidence" value="ECO:0007669"/>
    <property type="project" value="UniProtKB-KW"/>
</dbReference>
<dbReference type="EMBL" id="CP018911">
    <property type="protein sequence ID" value="AZU04858.1"/>
    <property type="molecule type" value="Genomic_DNA"/>
</dbReference>
<dbReference type="KEGG" id="gak:X907_2343"/>
<dbReference type="Pfam" id="PF13489">
    <property type="entry name" value="Methyltransf_23"/>
    <property type="match status" value="1"/>
</dbReference>
<dbReference type="Proteomes" id="UP000286954">
    <property type="component" value="Chromosome"/>
</dbReference>
<proteinExistence type="predicted"/>